<protein>
    <recommendedName>
        <fullName evidence="6">BED-type domain-containing protein</fullName>
    </recommendedName>
</protein>
<dbReference type="PROSITE" id="PS50808">
    <property type="entry name" value="ZF_BED"/>
    <property type="match status" value="1"/>
</dbReference>
<feature type="domain" description="BED-type" evidence="6">
    <location>
        <begin position="62"/>
        <end position="124"/>
    </location>
</feature>
<dbReference type="SUPFAM" id="SSF53098">
    <property type="entry name" value="Ribonuclease H-like"/>
    <property type="match status" value="1"/>
</dbReference>
<dbReference type="InterPro" id="IPR003656">
    <property type="entry name" value="Znf_BED"/>
</dbReference>
<feature type="compositionally biased region" description="Acidic residues" evidence="5">
    <location>
        <begin position="598"/>
        <end position="611"/>
    </location>
</feature>
<evidence type="ECO:0000256" key="4">
    <source>
        <dbReference type="PROSITE-ProRule" id="PRU00027"/>
    </source>
</evidence>
<evidence type="ECO:0000256" key="1">
    <source>
        <dbReference type="ARBA" id="ARBA00022723"/>
    </source>
</evidence>
<dbReference type="PANTHER" id="PTHR32166">
    <property type="entry name" value="OSJNBA0013A04.12 PROTEIN"/>
    <property type="match status" value="1"/>
</dbReference>
<dbReference type="Pfam" id="PF04937">
    <property type="entry name" value="DUF659"/>
    <property type="match status" value="1"/>
</dbReference>
<proteinExistence type="predicted"/>
<feature type="region of interest" description="Disordered" evidence="5">
    <location>
        <begin position="581"/>
        <end position="611"/>
    </location>
</feature>
<dbReference type="InterPro" id="IPR012337">
    <property type="entry name" value="RNaseH-like_sf"/>
</dbReference>
<gene>
    <name evidence="7" type="ORF">FSB_LOCUS7280</name>
</gene>
<dbReference type="AlphaFoldDB" id="A0A2N9EX16"/>
<keyword evidence="2 4" id="KW-0863">Zinc-finger</keyword>
<evidence type="ECO:0000256" key="2">
    <source>
        <dbReference type="ARBA" id="ARBA00022771"/>
    </source>
</evidence>
<sequence>MGNCGSEDLRRAGDLRTSLIVDLIVVFSDFFSHFGSNCIDCGMSLWLMENTTSSGFGTSMPDGNAPLWTYVTKIEKSGGGRGNMSFKCNYCQEIYKGSYSRVKAHLLRIVNVGIKGCPKVTAEHKLEVQKLQDAVDQKKISKKFMILLPPRDRSESISSSTMFGARKWRLTGKSPLERVFNNGCKEQLTSLIARMFYSGGIPFHFARNPYYVNSYKYAANNMLVGYVPPGYNALRTTFLQKERANVERMLKPIKDGWKEKGAIEGTKEYKDKYYISELLMNVIEEIGPEKVVQVITDNAYVMKAVGSLIEAEYPHIFWTPCVVYTFNLALKNICAPKNTERNAVTYAECNWIAQIADDASFIRVFIMNHSMRLAMFNEICPLKLLAVANTRFASILVILKRMKLIKRSPQSMVISEQWTSYKEDDVGKATRVRDLILDDLWWDRVDYIILFTSPIYDMLRAADTDRPTLHLRLISRSFNPLPRSFLYNLVLPHVVRGIRVHTHLFIHSLRRNKMTPARAQDLVFVHSNLRLLSRSNEEYIKGPTKMWDIAGDSWEDPYGGAEMLEIASLTLDEPELEEEIMGATSETVGGSAPADSESVGDGDDEEDVVLG</sequence>
<evidence type="ECO:0000256" key="3">
    <source>
        <dbReference type="ARBA" id="ARBA00022833"/>
    </source>
</evidence>
<dbReference type="EMBL" id="OIVN01000385">
    <property type="protein sequence ID" value="SPC79398.1"/>
    <property type="molecule type" value="Genomic_DNA"/>
</dbReference>
<evidence type="ECO:0000313" key="7">
    <source>
        <dbReference type="EMBL" id="SPC79398.1"/>
    </source>
</evidence>
<evidence type="ECO:0000259" key="6">
    <source>
        <dbReference type="PROSITE" id="PS50808"/>
    </source>
</evidence>
<dbReference type="InterPro" id="IPR007021">
    <property type="entry name" value="DUF659"/>
</dbReference>
<keyword evidence="1" id="KW-0479">Metal-binding</keyword>
<accession>A0A2N9EX16</accession>
<dbReference type="GO" id="GO:0008270">
    <property type="term" value="F:zinc ion binding"/>
    <property type="evidence" value="ECO:0007669"/>
    <property type="project" value="UniProtKB-KW"/>
</dbReference>
<organism evidence="7">
    <name type="scientific">Fagus sylvatica</name>
    <name type="common">Beechnut</name>
    <dbReference type="NCBI Taxonomy" id="28930"/>
    <lineage>
        <taxon>Eukaryota</taxon>
        <taxon>Viridiplantae</taxon>
        <taxon>Streptophyta</taxon>
        <taxon>Embryophyta</taxon>
        <taxon>Tracheophyta</taxon>
        <taxon>Spermatophyta</taxon>
        <taxon>Magnoliopsida</taxon>
        <taxon>eudicotyledons</taxon>
        <taxon>Gunneridae</taxon>
        <taxon>Pentapetalae</taxon>
        <taxon>rosids</taxon>
        <taxon>fabids</taxon>
        <taxon>Fagales</taxon>
        <taxon>Fagaceae</taxon>
        <taxon>Fagus</taxon>
    </lineage>
</organism>
<reference evidence="7" key="1">
    <citation type="submission" date="2018-02" db="EMBL/GenBank/DDBJ databases">
        <authorList>
            <person name="Cohen D.B."/>
            <person name="Kent A.D."/>
        </authorList>
    </citation>
    <scope>NUCLEOTIDE SEQUENCE</scope>
</reference>
<dbReference type="GO" id="GO:0003677">
    <property type="term" value="F:DNA binding"/>
    <property type="evidence" value="ECO:0007669"/>
    <property type="project" value="InterPro"/>
</dbReference>
<dbReference type="PANTHER" id="PTHR32166:SF81">
    <property type="entry name" value="OS06G0658400 PROTEIN"/>
    <property type="match status" value="1"/>
</dbReference>
<keyword evidence="3" id="KW-0862">Zinc</keyword>
<name>A0A2N9EX16_FAGSY</name>
<evidence type="ECO:0000256" key="5">
    <source>
        <dbReference type="SAM" id="MobiDB-lite"/>
    </source>
</evidence>